<dbReference type="Gene3D" id="2.160.10.10">
    <property type="entry name" value="Hexapeptide repeat proteins"/>
    <property type="match status" value="1"/>
</dbReference>
<keyword evidence="10" id="KW-1185">Reference proteome</keyword>
<dbReference type="Pfam" id="PF02880">
    <property type="entry name" value="PGM_PMM_III"/>
    <property type="match status" value="1"/>
</dbReference>
<dbReference type="SUPFAM" id="SSF55957">
    <property type="entry name" value="Phosphoglucomutase, C-terminal domain"/>
    <property type="match status" value="1"/>
</dbReference>
<dbReference type="Gene3D" id="3.90.550.10">
    <property type="entry name" value="Spore Coat Polysaccharide Biosynthesis Protein SpsA, Chain A"/>
    <property type="match status" value="1"/>
</dbReference>
<dbReference type="InterPro" id="IPR005844">
    <property type="entry name" value="A-D-PHexomutase_a/b/a-I"/>
</dbReference>
<comment type="similarity">
    <text evidence="1">Belongs to the transferase hexapeptide repeat family.</text>
</comment>
<gene>
    <name evidence="9" type="ORF">H0H10_14975</name>
</gene>
<evidence type="ECO:0000256" key="3">
    <source>
        <dbReference type="ARBA" id="ARBA00022553"/>
    </source>
</evidence>
<comment type="caution">
    <text evidence="9">The sequence shown here is derived from an EMBL/GenBank/DDBJ whole genome shotgun (WGS) entry which is preliminary data.</text>
</comment>
<dbReference type="InterPro" id="IPR005835">
    <property type="entry name" value="NTP_transferase_dom"/>
</dbReference>
<dbReference type="Proteomes" id="UP000621210">
    <property type="component" value="Unassembled WGS sequence"/>
</dbReference>
<dbReference type="GO" id="GO:0005975">
    <property type="term" value="P:carbohydrate metabolic process"/>
    <property type="evidence" value="ECO:0007669"/>
    <property type="project" value="InterPro"/>
</dbReference>
<evidence type="ECO:0000313" key="9">
    <source>
        <dbReference type="EMBL" id="MBD0420432.1"/>
    </source>
</evidence>
<dbReference type="Gene3D" id="3.40.120.10">
    <property type="entry name" value="Alpha-D-Glucose-1,6-Bisphosphate, subunit A, domain 3"/>
    <property type="match status" value="3"/>
</dbReference>
<feature type="domain" description="Alpha-D-phosphohexomutase alpha/beta/alpha" evidence="5">
    <location>
        <begin position="384"/>
        <end position="509"/>
    </location>
</feature>
<dbReference type="InterPro" id="IPR016055">
    <property type="entry name" value="A-D-PHexomutase_a/b/a-I/II/III"/>
</dbReference>
<dbReference type="InterPro" id="IPR029044">
    <property type="entry name" value="Nucleotide-diphossugar_trans"/>
</dbReference>
<accession>A0A926L578</accession>
<dbReference type="Pfam" id="PF00483">
    <property type="entry name" value="NTP_transferase"/>
    <property type="match status" value="1"/>
</dbReference>
<dbReference type="EMBL" id="JACVQF010000187">
    <property type="protein sequence ID" value="MBD0420432.1"/>
    <property type="molecule type" value="Genomic_DNA"/>
</dbReference>
<evidence type="ECO:0000313" key="10">
    <source>
        <dbReference type="Proteomes" id="UP000621210"/>
    </source>
</evidence>
<dbReference type="SUPFAM" id="SSF53448">
    <property type="entry name" value="Nucleotide-diphospho-sugar transferases"/>
    <property type="match status" value="1"/>
</dbReference>
<proteinExistence type="inferred from homology"/>
<dbReference type="InterPro" id="IPR011004">
    <property type="entry name" value="Trimer_LpxA-like_sf"/>
</dbReference>
<name>A0A926L578_9ACTN</name>
<feature type="domain" description="Alpha-D-phosphohexomutase alpha/beta/alpha" evidence="6">
    <location>
        <begin position="530"/>
        <end position="631"/>
    </location>
</feature>
<evidence type="ECO:0000259" key="6">
    <source>
        <dbReference type="Pfam" id="PF02879"/>
    </source>
</evidence>
<dbReference type="Pfam" id="PF02878">
    <property type="entry name" value="PGM_PMM_I"/>
    <property type="match status" value="1"/>
</dbReference>
<dbReference type="CDD" id="cd04181">
    <property type="entry name" value="NTP_transferase"/>
    <property type="match status" value="1"/>
</dbReference>
<feature type="domain" description="Nucleotidyl transferase" evidence="4">
    <location>
        <begin position="2"/>
        <end position="233"/>
    </location>
</feature>
<keyword evidence="9" id="KW-0808">Transferase</keyword>
<dbReference type="PANTHER" id="PTHR22572">
    <property type="entry name" value="SUGAR-1-PHOSPHATE GUANYL TRANSFERASE"/>
    <property type="match status" value="1"/>
</dbReference>
<feature type="domain" description="Mannose-1-phosphate guanyltransferase C-terminal" evidence="8">
    <location>
        <begin position="265"/>
        <end position="368"/>
    </location>
</feature>
<comment type="similarity">
    <text evidence="2">Belongs to the phosphohexose mutase family.</text>
</comment>
<dbReference type="GO" id="GO:0016868">
    <property type="term" value="F:intramolecular phosphotransferase activity"/>
    <property type="evidence" value="ECO:0007669"/>
    <property type="project" value="InterPro"/>
</dbReference>
<dbReference type="SUPFAM" id="SSF51161">
    <property type="entry name" value="Trimeric LpxA-like enzymes"/>
    <property type="match status" value="1"/>
</dbReference>
<protein>
    <submittedName>
        <fullName evidence="9">NTP transferase domain-containing protein</fullName>
    </submittedName>
</protein>
<organism evidence="9 10">
    <name type="scientific">Streptomyces griseicoloratus</name>
    <dbReference type="NCBI Taxonomy" id="2752516"/>
    <lineage>
        <taxon>Bacteria</taxon>
        <taxon>Bacillati</taxon>
        <taxon>Actinomycetota</taxon>
        <taxon>Actinomycetes</taxon>
        <taxon>Kitasatosporales</taxon>
        <taxon>Streptomycetaceae</taxon>
        <taxon>Streptomyces</taxon>
    </lineage>
</organism>
<keyword evidence="3" id="KW-0597">Phosphoprotein</keyword>
<dbReference type="AlphaFoldDB" id="A0A926L578"/>
<dbReference type="InterPro" id="IPR005845">
    <property type="entry name" value="A-D-PHexomutase_a/b/a-II"/>
</dbReference>
<feature type="domain" description="Alpha-D-phosphohexomutase alpha/beta/alpha" evidence="7">
    <location>
        <begin position="635"/>
        <end position="745"/>
    </location>
</feature>
<reference evidence="9" key="2">
    <citation type="submission" date="2020-09" db="EMBL/GenBank/DDBJ databases">
        <authorList>
            <person name="Luo X."/>
        </authorList>
    </citation>
    <scope>NUCLEOTIDE SEQUENCE</scope>
    <source>
        <strain evidence="9">TRM S81-3</strain>
    </source>
</reference>
<dbReference type="InterPro" id="IPR056729">
    <property type="entry name" value="GMPPB_C"/>
</dbReference>
<evidence type="ECO:0000259" key="4">
    <source>
        <dbReference type="Pfam" id="PF00483"/>
    </source>
</evidence>
<evidence type="ECO:0000256" key="2">
    <source>
        <dbReference type="ARBA" id="ARBA00010231"/>
    </source>
</evidence>
<evidence type="ECO:0000259" key="8">
    <source>
        <dbReference type="Pfam" id="PF25087"/>
    </source>
</evidence>
<evidence type="ECO:0000259" key="7">
    <source>
        <dbReference type="Pfam" id="PF02880"/>
    </source>
</evidence>
<dbReference type="Pfam" id="PF25087">
    <property type="entry name" value="GMPPB_C"/>
    <property type="match status" value="1"/>
</dbReference>
<reference evidence="9" key="1">
    <citation type="submission" date="2020-09" db="EMBL/GenBank/DDBJ databases">
        <title>Streptomyces grisecoloratus sp. nov., isolated from cotton soil.</title>
        <authorList>
            <person name="Xing L."/>
        </authorList>
    </citation>
    <scope>NUCLEOTIDE SEQUENCE</scope>
    <source>
        <strain evidence="9">TRM S81-3</strain>
    </source>
</reference>
<dbReference type="Pfam" id="PF02879">
    <property type="entry name" value="PGM_PMM_II"/>
    <property type="match status" value="1"/>
</dbReference>
<dbReference type="SUPFAM" id="SSF53738">
    <property type="entry name" value="Phosphoglucomutase, first 3 domains"/>
    <property type="match status" value="3"/>
</dbReference>
<dbReference type="Gene3D" id="3.30.310.50">
    <property type="entry name" value="Alpha-D-phosphohexomutase, C-terminal domain"/>
    <property type="match status" value="1"/>
</dbReference>
<dbReference type="InterPro" id="IPR050486">
    <property type="entry name" value="Mannose-1P_guanyltransferase"/>
</dbReference>
<sequence length="831" mass="87514">MKAVVMAGGEGTRLRPLTLHLPKPLLPVADQPIMEHVLRLLKRHGLTDTVVTVQYLSALVRDRFGDGGQLGMSLSYAEEEHPLGTAGSVKNAEEQLAGEPFVVISGDALTDIDLTALIGFHRQRGALVTVCLSRVPDPREFGITILGADGRVERFLEKPAWGQVFSDTVNTGIYVMEPEVLDYVDADVPVDWSGDVFPRLLAEGRPVYGYVAEGYWEDVGTHAAYVQAQADVLTGRVAAELDAVEAAPGVWVAKTAQVDMDAVLEGPLYVGEHARIEAGARVGGHTVVGAHTVVDRGAWLERAVVHPHAYVGPGAQVRGGVVGANSTLEPCARVGEGAVLGAGCLLREESSVADGALVYPGKTVEARAHVDQCLIWAPRATASLFGPRGVSGRVATELTLDLVVRLTSAYAGILPCGADVAVARDHSPGAQLIAPVVISALRAAGVDVRDLGQVPVPLARGRAAAGDGGVVVTTTPGVPDSVDIALLDGQGLDLPQSVQRKIDRAVALREFRRAPADRPGRLETVPAAWEAYADRLLAATDSGAEPGRRLKVVVDAAGGSTALVLPAVLGRLGVEALTVNGGLDPQRRTETADERAAALHRLGFLVSRARAAFGVRFDATGERLSLVDERGRVVDGDRALLLMLHLVTAEAGGGRVALPTTGSRAAEQVASRHTARVLWTATAPDALARAVGEAGVVFAGDGEGSFILPRLSPYPDAVAAFVELSRLLARTAGTLSELVARLPRTFVRRRELPADWQDKGRIMRAVAEAVGDRAVDTVDGIRVVESDSRWVLVLPDSSAPSVHLWAEGPDPASVDRLLDEWSAVVGRPAVA</sequence>
<evidence type="ECO:0000259" key="5">
    <source>
        <dbReference type="Pfam" id="PF02878"/>
    </source>
</evidence>
<dbReference type="GO" id="GO:0016740">
    <property type="term" value="F:transferase activity"/>
    <property type="evidence" value="ECO:0007669"/>
    <property type="project" value="UniProtKB-KW"/>
</dbReference>
<dbReference type="RefSeq" id="WP_188181417.1">
    <property type="nucleotide sequence ID" value="NZ_JACVQF010000187.1"/>
</dbReference>
<dbReference type="InterPro" id="IPR036900">
    <property type="entry name" value="A-D-PHexomutase_C_sf"/>
</dbReference>
<dbReference type="InterPro" id="IPR005846">
    <property type="entry name" value="A-D-PHexomutase_a/b/a-III"/>
</dbReference>
<evidence type="ECO:0000256" key="1">
    <source>
        <dbReference type="ARBA" id="ARBA00007274"/>
    </source>
</evidence>